<reference evidence="12 13" key="1">
    <citation type="journal article" date="2012" name="Science">
        <title>The Paleozoic origin of enzymatic lignin decomposition reconstructed from 31 fungal genomes.</title>
        <authorList>
            <person name="Floudas D."/>
            <person name="Binder M."/>
            <person name="Riley R."/>
            <person name="Barry K."/>
            <person name="Blanchette R.A."/>
            <person name="Henrissat B."/>
            <person name="Martinez A.T."/>
            <person name="Otillar R."/>
            <person name="Spatafora J.W."/>
            <person name="Yadav J.S."/>
            <person name="Aerts A."/>
            <person name="Benoit I."/>
            <person name="Boyd A."/>
            <person name="Carlson A."/>
            <person name="Copeland A."/>
            <person name="Coutinho P.M."/>
            <person name="de Vries R.P."/>
            <person name="Ferreira P."/>
            <person name="Findley K."/>
            <person name="Foster B."/>
            <person name="Gaskell J."/>
            <person name="Glotzer D."/>
            <person name="Gorecki P."/>
            <person name="Heitman J."/>
            <person name="Hesse C."/>
            <person name="Hori C."/>
            <person name="Igarashi K."/>
            <person name="Jurgens J.A."/>
            <person name="Kallen N."/>
            <person name="Kersten P."/>
            <person name="Kohler A."/>
            <person name="Kuees U."/>
            <person name="Kumar T.K.A."/>
            <person name="Kuo A."/>
            <person name="LaButti K."/>
            <person name="Larrondo L.F."/>
            <person name="Lindquist E."/>
            <person name="Ling A."/>
            <person name="Lombard V."/>
            <person name="Lucas S."/>
            <person name="Lundell T."/>
            <person name="Martin R."/>
            <person name="McLaughlin D.J."/>
            <person name="Morgenstern I."/>
            <person name="Morin E."/>
            <person name="Murat C."/>
            <person name="Nagy L.G."/>
            <person name="Nolan M."/>
            <person name="Ohm R.A."/>
            <person name="Patyshakuliyeva A."/>
            <person name="Rokas A."/>
            <person name="Ruiz-Duenas F.J."/>
            <person name="Sabat G."/>
            <person name="Salamov A."/>
            <person name="Samejima M."/>
            <person name="Schmutz J."/>
            <person name="Slot J.C."/>
            <person name="St John F."/>
            <person name="Stenlid J."/>
            <person name="Sun H."/>
            <person name="Sun S."/>
            <person name="Syed K."/>
            <person name="Tsang A."/>
            <person name="Wiebenga A."/>
            <person name="Young D."/>
            <person name="Pisabarro A."/>
            <person name="Eastwood D.C."/>
            <person name="Martin F."/>
            <person name="Cullen D."/>
            <person name="Grigoriev I.V."/>
            <person name="Hibbett D.S."/>
        </authorList>
    </citation>
    <scope>NUCLEOTIDE SEQUENCE [LARGE SCALE GENOMIC DNA]</scope>
    <source>
        <strain evidence="12 13">DJM-731 SS1</strain>
    </source>
</reference>
<dbReference type="PANTHER" id="PTHR31490">
    <property type="entry name" value="GLYCOSYL HYDROLASE"/>
    <property type="match status" value="1"/>
</dbReference>
<dbReference type="OMA" id="CVGFTIW"/>
<evidence type="ECO:0000256" key="7">
    <source>
        <dbReference type="ARBA" id="ARBA00023295"/>
    </source>
</evidence>
<dbReference type="InterPro" id="IPR044846">
    <property type="entry name" value="GH10"/>
</dbReference>
<comment type="catalytic activity">
    <reaction evidence="1 9">
        <text>Endohydrolysis of (1-&gt;4)-beta-D-xylosidic linkages in xylans.</text>
        <dbReference type="EC" id="3.2.1.8"/>
    </reaction>
</comment>
<dbReference type="Gene3D" id="3.20.20.80">
    <property type="entry name" value="Glycosidases"/>
    <property type="match status" value="1"/>
</dbReference>
<evidence type="ECO:0000256" key="8">
    <source>
        <dbReference type="ARBA" id="ARBA00023326"/>
    </source>
</evidence>
<dbReference type="SUPFAM" id="SSF51445">
    <property type="entry name" value="(Trans)glycosidases"/>
    <property type="match status" value="1"/>
</dbReference>
<dbReference type="GO" id="GO:0045493">
    <property type="term" value="P:xylan catabolic process"/>
    <property type="evidence" value="ECO:0007669"/>
    <property type="project" value="UniProtKB-KW"/>
</dbReference>
<keyword evidence="13" id="KW-1185">Reference proteome</keyword>
<keyword evidence="3" id="KW-0858">Xylan degradation</keyword>
<dbReference type="Pfam" id="PF00331">
    <property type="entry name" value="Glyco_hydro_10"/>
    <property type="match status" value="1"/>
</dbReference>
<evidence type="ECO:0000256" key="9">
    <source>
        <dbReference type="RuleBase" id="RU361174"/>
    </source>
</evidence>
<dbReference type="EC" id="3.2.1.8" evidence="9"/>
<name>M5FXR6_DACPD</name>
<feature type="signal peptide" evidence="10">
    <location>
        <begin position="1"/>
        <end position="23"/>
    </location>
</feature>
<dbReference type="STRING" id="1858805.M5FXR6"/>
<keyword evidence="5 9" id="KW-0378">Hydrolase</keyword>
<dbReference type="GO" id="GO:0031176">
    <property type="term" value="F:endo-1,4-beta-xylanase activity"/>
    <property type="evidence" value="ECO:0007669"/>
    <property type="project" value="UniProtKB-EC"/>
</dbReference>
<feature type="chain" id="PRO_5004067423" description="Beta-xylanase" evidence="10">
    <location>
        <begin position="24"/>
        <end position="416"/>
    </location>
</feature>
<evidence type="ECO:0000259" key="11">
    <source>
        <dbReference type="PROSITE" id="PS51760"/>
    </source>
</evidence>
<sequence>MVAFFLPLAGLGALVYLVTPISAQVPTVSLLIDSSTRLSAAEALNLNLRSVLSQVSSRKGATFHFGSTYSTPSSAEAAWTSNIFSTFFSAVVAENDCKWYATEPTRGTFTLSACEAVSSLAGAHGATFRGHNTFWHQQLPSWLPGTVTATDLVQNVIPTHVAGVIKGLGTNVSSWDVMNELITDSATTAMNSYQCVQNADRWPTVTADGGSTALETNLQFVYAAFKTALTNAPTTATLVYNDYSTGGSDAKDNCVFKLLADINANASIPYNRLGVGYQSHVGAQAGYFVPKAQLEATFAQLNSLGAKALITEMDMWIQANDTVDQRYQAAIWGDYLDACLYASNCFEFTNWDNRDDTSWITPGNGHGVAMATLFDSNGNPKTVTYELIARLQRYASGVSEMCATALGSSSCTVPST</sequence>
<dbReference type="RefSeq" id="XP_040625209.1">
    <property type="nucleotide sequence ID" value="XM_040771323.1"/>
</dbReference>
<dbReference type="PANTHER" id="PTHR31490:SF88">
    <property type="entry name" value="BETA-XYLANASE"/>
    <property type="match status" value="1"/>
</dbReference>
<evidence type="ECO:0000313" key="13">
    <source>
        <dbReference type="Proteomes" id="UP000030653"/>
    </source>
</evidence>
<evidence type="ECO:0000256" key="3">
    <source>
        <dbReference type="ARBA" id="ARBA00022651"/>
    </source>
</evidence>
<dbReference type="PROSITE" id="PS51760">
    <property type="entry name" value="GH10_2"/>
    <property type="match status" value="1"/>
</dbReference>
<evidence type="ECO:0000313" key="12">
    <source>
        <dbReference type="EMBL" id="EJT98311.1"/>
    </source>
</evidence>
<keyword evidence="6 9" id="KW-0119">Carbohydrate metabolism</keyword>
<dbReference type="AlphaFoldDB" id="M5FXR6"/>
<dbReference type="SMART" id="SM00633">
    <property type="entry name" value="Glyco_10"/>
    <property type="match status" value="1"/>
</dbReference>
<comment type="similarity">
    <text evidence="2 9">Belongs to the glycosyl hydrolase 10 (cellulase F) family.</text>
</comment>
<evidence type="ECO:0000256" key="10">
    <source>
        <dbReference type="SAM" id="SignalP"/>
    </source>
</evidence>
<dbReference type="PRINTS" id="PR00134">
    <property type="entry name" value="GLHYDRLASE10"/>
</dbReference>
<dbReference type="InterPro" id="IPR001000">
    <property type="entry name" value="GH10_dom"/>
</dbReference>
<keyword evidence="7 9" id="KW-0326">Glycosidase</keyword>
<evidence type="ECO:0000256" key="6">
    <source>
        <dbReference type="ARBA" id="ARBA00023277"/>
    </source>
</evidence>
<evidence type="ECO:0000256" key="1">
    <source>
        <dbReference type="ARBA" id="ARBA00000681"/>
    </source>
</evidence>
<dbReference type="GeneID" id="63686385"/>
<evidence type="ECO:0000256" key="4">
    <source>
        <dbReference type="ARBA" id="ARBA00022729"/>
    </source>
</evidence>
<dbReference type="InterPro" id="IPR017853">
    <property type="entry name" value="GH"/>
</dbReference>
<accession>M5FXR6</accession>
<dbReference type="Proteomes" id="UP000030653">
    <property type="component" value="Unassembled WGS sequence"/>
</dbReference>
<dbReference type="OrthoDB" id="3055998at2759"/>
<dbReference type="EMBL" id="JH795873">
    <property type="protein sequence ID" value="EJT98311.1"/>
    <property type="molecule type" value="Genomic_DNA"/>
</dbReference>
<feature type="domain" description="GH10" evidence="11">
    <location>
        <begin position="49"/>
        <end position="390"/>
    </location>
</feature>
<evidence type="ECO:0000256" key="2">
    <source>
        <dbReference type="ARBA" id="ARBA00007495"/>
    </source>
</evidence>
<dbReference type="HOGENOM" id="CLU_574969_0_0_1"/>
<gene>
    <name evidence="12" type="ORF">DACRYDRAFT_17993</name>
</gene>
<evidence type="ECO:0000256" key="5">
    <source>
        <dbReference type="ARBA" id="ARBA00022801"/>
    </source>
</evidence>
<keyword evidence="8 9" id="KW-0624">Polysaccharide degradation</keyword>
<organism evidence="12 13">
    <name type="scientific">Dacryopinax primogenitus (strain DJM 731)</name>
    <name type="common">Brown rot fungus</name>
    <dbReference type="NCBI Taxonomy" id="1858805"/>
    <lineage>
        <taxon>Eukaryota</taxon>
        <taxon>Fungi</taxon>
        <taxon>Dikarya</taxon>
        <taxon>Basidiomycota</taxon>
        <taxon>Agaricomycotina</taxon>
        <taxon>Dacrymycetes</taxon>
        <taxon>Dacrymycetales</taxon>
        <taxon>Dacrymycetaceae</taxon>
        <taxon>Dacryopinax</taxon>
    </lineage>
</organism>
<protein>
    <recommendedName>
        <fullName evidence="9">Beta-xylanase</fullName>
        <ecNumber evidence="9">3.2.1.8</ecNumber>
    </recommendedName>
</protein>
<proteinExistence type="inferred from homology"/>
<keyword evidence="4 10" id="KW-0732">Signal</keyword>